<comment type="caution">
    <text evidence="1">The sequence shown here is derived from an EMBL/GenBank/DDBJ whole genome shotgun (WGS) entry which is preliminary data.</text>
</comment>
<gene>
    <name evidence="1" type="ORF">CH365_12415</name>
</gene>
<dbReference type="SUPFAM" id="SSF63825">
    <property type="entry name" value="YWTD domain"/>
    <property type="match status" value="1"/>
</dbReference>
<dbReference type="InterPro" id="IPR011042">
    <property type="entry name" value="6-blade_b-propeller_TolB-like"/>
</dbReference>
<dbReference type="Gene3D" id="2.120.10.30">
    <property type="entry name" value="TolB, C-terminal domain"/>
    <property type="match status" value="1"/>
</dbReference>
<dbReference type="EMBL" id="NPEA01000006">
    <property type="protein sequence ID" value="PJZ76813.1"/>
    <property type="molecule type" value="Genomic_DNA"/>
</dbReference>
<evidence type="ECO:0008006" key="3">
    <source>
        <dbReference type="Google" id="ProtNLM"/>
    </source>
</evidence>
<evidence type="ECO:0000313" key="2">
    <source>
        <dbReference type="Proteomes" id="UP000231843"/>
    </source>
</evidence>
<dbReference type="SUPFAM" id="SSF101898">
    <property type="entry name" value="NHL repeat"/>
    <property type="match status" value="1"/>
</dbReference>
<organism evidence="1 2">
    <name type="scientific">Leptospira neocaledonica</name>
    <dbReference type="NCBI Taxonomy" id="2023192"/>
    <lineage>
        <taxon>Bacteria</taxon>
        <taxon>Pseudomonadati</taxon>
        <taxon>Spirochaetota</taxon>
        <taxon>Spirochaetia</taxon>
        <taxon>Leptospirales</taxon>
        <taxon>Leptospiraceae</taxon>
        <taxon>Leptospira</taxon>
    </lineage>
</organism>
<dbReference type="AlphaFoldDB" id="A0A2M9ZY12"/>
<reference evidence="1 2" key="1">
    <citation type="submission" date="2017-07" db="EMBL/GenBank/DDBJ databases">
        <title>Leptospira spp. isolated from tropical soils.</title>
        <authorList>
            <person name="Thibeaux R."/>
            <person name="Iraola G."/>
            <person name="Ferres I."/>
            <person name="Bierque E."/>
            <person name="Girault D."/>
            <person name="Soupe-Gilbert M.-E."/>
            <person name="Picardeau M."/>
            <person name="Goarant C."/>
        </authorList>
    </citation>
    <scope>NUCLEOTIDE SEQUENCE [LARGE SCALE GENOMIC DNA]</scope>
    <source>
        <strain evidence="1 2">ES4-C-A1</strain>
    </source>
</reference>
<evidence type="ECO:0000313" key="1">
    <source>
        <dbReference type="EMBL" id="PJZ76813.1"/>
    </source>
</evidence>
<sequence length="713" mass="77193">MRLLEKTLDGNLMNLLNRKIRFIKILPVLGIFFISVTGCSSEGGGLDPVSALLAAISPSSPPGEEVPPPGEAGTPAWVSASDAAFSDKVEIRWEAVPAQEYKVFRKSVFESSFQQIGSVTDPVFMDSVSNSQSLFQYAIQVVDLEGKISPISLFDTGTVGFNTSCSAKLNTLGGGTSLYSRFKNGFPGTAISVSSWGNSVLVASGTNVYLLSVNGDMIGVWTGISPKAMVVDASNRIFALAGMKVFELNSDCSQTSLIDLPADSEPKDLALDTSGNLYISEANFDTGTDRIFKYSSSGNLLKTWDLPGTFREPYAIYIHPSDDSLLVADNSSFNLYQYDISGDTPNQIAFKQITVGQIIDMTMSGNQILVAIQQNTFPDNGPYLVRFHSGMAGGSVTMKINPAGRSTIQSIATDNRNGNVFAVDTERSSILSCASPIFSNCSPSLVGISPLRIVRDDKKNFYILHATKQITKLNPNGAHISSFVLPSFQGSSVQGSDMEIDGDFLYISGRNSSDAKVLVKVKTDFTGVTIRTLPANSFVPFTNIAVTGGKVFSDFVDFGEEDMFTYLNFSSVNGGGEGNYLDNSYRESFIMNTIDLETDFAGNFYHMLIGMGDSDIHTSISKFNSNTLEWSNLIQSTTTPFQQITTDKSGNLYTLEGTVNNGFKVFKRDGNFTELNQISIPTNQISTGAFYVSDTGDSSFLATPWSLHKIMLP</sequence>
<dbReference type="OrthoDB" id="9792285at2"/>
<dbReference type="Proteomes" id="UP000231843">
    <property type="component" value="Unassembled WGS sequence"/>
</dbReference>
<accession>A0A2M9ZY12</accession>
<name>A0A2M9ZY12_9LEPT</name>
<proteinExistence type="predicted"/>
<keyword evidence="2" id="KW-1185">Reference proteome</keyword>
<protein>
    <recommendedName>
        <fullName evidence="3">Fibronectin type-III domain-containing protein</fullName>
    </recommendedName>
</protein>